<dbReference type="PANTHER" id="PTHR22801:SF63">
    <property type="entry name" value="C-TYPE LECTIN DOMAIN-CONTAINING PROTEIN"/>
    <property type="match status" value="1"/>
</dbReference>
<evidence type="ECO:0000313" key="4">
    <source>
        <dbReference type="Proteomes" id="UP001549920"/>
    </source>
</evidence>
<organism evidence="3 4">
    <name type="scientific">Loxostege sticticalis</name>
    <name type="common">Beet webworm moth</name>
    <dbReference type="NCBI Taxonomy" id="481309"/>
    <lineage>
        <taxon>Eukaryota</taxon>
        <taxon>Metazoa</taxon>
        <taxon>Ecdysozoa</taxon>
        <taxon>Arthropoda</taxon>
        <taxon>Hexapoda</taxon>
        <taxon>Insecta</taxon>
        <taxon>Pterygota</taxon>
        <taxon>Neoptera</taxon>
        <taxon>Endopterygota</taxon>
        <taxon>Lepidoptera</taxon>
        <taxon>Glossata</taxon>
        <taxon>Ditrysia</taxon>
        <taxon>Pyraloidea</taxon>
        <taxon>Crambidae</taxon>
        <taxon>Pyraustinae</taxon>
        <taxon>Loxostege</taxon>
    </lineage>
</organism>
<proteinExistence type="predicted"/>
<evidence type="ECO:0000313" key="3">
    <source>
        <dbReference type="EMBL" id="KAL0892649.1"/>
    </source>
</evidence>
<dbReference type="PANTHER" id="PTHR22801">
    <property type="entry name" value="LITHOSTATHINE"/>
    <property type="match status" value="1"/>
</dbReference>
<dbReference type="PROSITE" id="PS50041">
    <property type="entry name" value="C_TYPE_LECTIN_2"/>
    <property type="match status" value="2"/>
</dbReference>
<feature type="compositionally biased region" description="Basic and acidic residues" evidence="1">
    <location>
        <begin position="299"/>
        <end position="310"/>
    </location>
</feature>
<dbReference type="CDD" id="cd00037">
    <property type="entry name" value="CLECT"/>
    <property type="match status" value="2"/>
</dbReference>
<evidence type="ECO:0000256" key="1">
    <source>
        <dbReference type="SAM" id="MobiDB-lite"/>
    </source>
</evidence>
<name>A0ABR3I8P9_LOXSC</name>
<gene>
    <name evidence="3" type="ORF">ABMA27_014373</name>
</gene>
<dbReference type="Pfam" id="PF00059">
    <property type="entry name" value="Lectin_C"/>
    <property type="match status" value="2"/>
</dbReference>
<feature type="region of interest" description="Disordered" evidence="1">
    <location>
        <begin position="299"/>
        <end position="323"/>
    </location>
</feature>
<sequence>MYCDHTFRRDYTFDPELGGWLKFHPMPVEWQDAALRCHYEGAILASPLDDALTTALSKIVMNRGTTTTNIFTGLSNANARSDYQSMEGVPIANLWLSWAADPKVKPSEENCLVMNIVGKVSAVRCSDPHPFVCYRQKPFSHPNKCGTEDPNYIYNHQTGSCYKMDRDEKLTWSDAFQSCAIDGGHLAVINSDTEAKIGERLFSFQILWGLSRIYSRESTVFIGVRAWGSRRAWITVQGQSLEQAGYSEWRRGEPNNANGNEYCVGIYPGDTIDGVMNDIPCHDRHHYICEIEPKPYEKKEIDSDSNEKSEIASSSKLAKKLFK</sequence>
<protein>
    <recommendedName>
        <fullName evidence="2">C-type lectin domain-containing protein</fullName>
    </recommendedName>
</protein>
<dbReference type="EMBL" id="JBEUOH010000006">
    <property type="protein sequence ID" value="KAL0892649.1"/>
    <property type="molecule type" value="Genomic_DNA"/>
</dbReference>
<dbReference type="InterPro" id="IPR016187">
    <property type="entry name" value="CTDL_fold"/>
</dbReference>
<reference evidence="3 4" key="1">
    <citation type="submission" date="2024-06" db="EMBL/GenBank/DDBJ databases">
        <title>A chromosome-level genome assembly of beet webworm, Loxostege sticticalis.</title>
        <authorList>
            <person name="Zhang Y."/>
        </authorList>
    </citation>
    <scope>NUCLEOTIDE SEQUENCE [LARGE SCALE GENOMIC DNA]</scope>
    <source>
        <strain evidence="3">AQ026</strain>
        <tissue evidence="3">Whole body</tissue>
    </source>
</reference>
<accession>A0ABR3I8P9</accession>
<feature type="domain" description="C-type lectin" evidence="2">
    <location>
        <begin position="157"/>
        <end position="290"/>
    </location>
</feature>
<dbReference type="InterPro" id="IPR050801">
    <property type="entry name" value="Ca-Dep_Lectins_ImmuneDev"/>
</dbReference>
<evidence type="ECO:0000259" key="2">
    <source>
        <dbReference type="PROSITE" id="PS50041"/>
    </source>
</evidence>
<dbReference type="SUPFAM" id="SSF56436">
    <property type="entry name" value="C-type lectin-like"/>
    <property type="match status" value="2"/>
</dbReference>
<dbReference type="InterPro" id="IPR001304">
    <property type="entry name" value="C-type_lectin-like"/>
</dbReference>
<dbReference type="Gene3D" id="3.10.100.10">
    <property type="entry name" value="Mannose-Binding Protein A, subunit A"/>
    <property type="match status" value="2"/>
</dbReference>
<feature type="domain" description="C-type lectin" evidence="2">
    <location>
        <begin position="30"/>
        <end position="134"/>
    </location>
</feature>
<dbReference type="SMART" id="SM00034">
    <property type="entry name" value="CLECT"/>
    <property type="match status" value="2"/>
</dbReference>
<keyword evidence="4" id="KW-1185">Reference proteome</keyword>
<dbReference type="Proteomes" id="UP001549920">
    <property type="component" value="Unassembled WGS sequence"/>
</dbReference>
<comment type="caution">
    <text evidence="3">The sequence shown here is derived from an EMBL/GenBank/DDBJ whole genome shotgun (WGS) entry which is preliminary data.</text>
</comment>
<dbReference type="InterPro" id="IPR016186">
    <property type="entry name" value="C-type_lectin-like/link_sf"/>
</dbReference>